<name>A0A1R0Z8E7_9BACL</name>
<organism evidence="2 3">
    <name type="scientific">Paenibacillus odorifer</name>
    <dbReference type="NCBI Taxonomy" id="189426"/>
    <lineage>
        <taxon>Bacteria</taxon>
        <taxon>Bacillati</taxon>
        <taxon>Bacillota</taxon>
        <taxon>Bacilli</taxon>
        <taxon>Bacillales</taxon>
        <taxon>Paenibacillaceae</taxon>
        <taxon>Paenibacillus</taxon>
    </lineage>
</organism>
<dbReference type="CDD" id="cd04179">
    <property type="entry name" value="DPM_DPG-synthase_like"/>
    <property type="match status" value="1"/>
</dbReference>
<reference evidence="2 3" key="1">
    <citation type="submission" date="2016-11" db="EMBL/GenBank/DDBJ databases">
        <title>Paenibacillus species isolates.</title>
        <authorList>
            <person name="Beno S.M."/>
        </authorList>
    </citation>
    <scope>NUCLEOTIDE SEQUENCE [LARGE SCALE GENOMIC DNA]</scope>
    <source>
        <strain evidence="2 3">FSL H7-0443</strain>
    </source>
</reference>
<sequence length="240" mass="27842">MKLSVIIPCYNEVKNISLILEKFEKVIQRPDIEVILVNNGSSDGSKELMERLINDYPFARIVHVEINQGYGFGIISGLKEAKGEYLGWTHADMQTDPYDVIRALTIIEEKGSPSNIYVKGDRKKRPFFDQLFTTAMSVFETIYLQERLYDINAQPNIFHSSYFASWDSPPYDFSLDLYSLYMARKQNIDIIRFKVVFPERLNGESSWNTGMGAKYKFIKRTLNFSKKLKGDLKNVHRSSY</sequence>
<proteinExistence type="predicted"/>
<evidence type="ECO:0000259" key="1">
    <source>
        <dbReference type="Pfam" id="PF00535"/>
    </source>
</evidence>
<dbReference type="EMBL" id="MPTW01000030">
    <property type="protein sequence ID" value="OME64387.1"/>
    <property type="molecule type" value="Genomic_DNA"/>
</dbReference>
<dbReference type="InterPro" id="IPR001173">
    <property type="entry name" value="Glyco_trans_2-like"/>
</dbReference>
<accession>A0A1R0Z8E7</accession>
<gene>
    <name evidence="2" type="ORF">BSK65_28775</name>
</gene>
<dbReference type="GO" id="GO:0016740">
    <property type="term" value="F:transferase activity"/>
    <property type="evidence" value="ECO:0007669"/>
    <property type="project" value="UniProtKB-KW"/>
</dbReference>
<feature type="domain" description="Glycosyltransferase 2-like" evidence="1">
    <location>
        <begin position="4"/>
        <end position="118"/>
    </location>
</feature>
<evidence type="ECO:0000313" key="3">
    <source>
        <dbReference type="Proteomes" id="UP000187425"/>
    </source>
</evidence>
<dbReference type="Gene3D" id="3.90.550.10">
    <property type="entry name" value="Spore Coat Polysaccharide Biosynthesis Protein SpsA, Chain A"/>
    <property type="match status" value="1"/>
</dbReference>
<dbReference type="PANTHER" id="PTHR48090">
    <property type="entry name" value="UNDECAPRENYL-PHOSPHATE 4-DEOXY-4-FORMAMIDO-L-ARABINOSE TRANSFERASE-RELATED"/>
    <property type="match status" value="1"/>
</dbReference>
<comment type="caution">
    <text evidence="2">The sequence shown here is derived from an EMBL/GenBank/DDBJ whole genome shotgun (WGS) entry which is preliminary data.</text>
</comment>
<dbReference type="InterPro" id="IPR029044">
    <property type="entry name" value="Nucleotide-diphossugar_trans"/>
</dbReference>
<dbReference type="SUPFAM" id="SSF53448">
    <property type="entry name" value="Nucleotide-diphospho-sugar transferases"/>
    <property type="match status" value="1"/>
</dbReference>
<dbReference type="PANTHER" id="PTHR48090:SF7">
    <property type="entry name" value="RFBJ PROTEIN"/>
    <property type="match status" value="1"/>
</dbReference>
<protein>
    <submittedName>
        <fullName evidence="2">Glycosyl transferase family 2</fullName>
    </submittedName>
</protein>
<evidence type="ECO:0000313" key="2">
    <source>
        <dbReference type="EMBL" id="OME64387.1"/>
    </source>
</evidence>
<dbReference type="InterPro" id="IPR050256">
    <property type="entry name" value="Glycosyltransferase_2"/>
</dbReference>
<dbReference type="Pfam" id="PF00535">
    <property type="entry name" value="Glycos_transf_2"/>
    <property type="match status" value="1"/>
</dbReference>
<dbReference type="Proteomes" id="UP000187425">
    <property type="component" value="Unassembled WGS sequence"/>
</dbReference>
<dbReference type="AlphaFoldDB" id="A0A1R0Z8E7"/>
<keyword evidence="2" id="KW-0808">Transferase</keyword>